<dbReference type="PROSITE" id="PS50893">
    <property type="entry name" value="ABC_TRANSPORTER_2"/>
    <property type="match status" value="1"/>
</dbReference>
<keyword evidence="7" id="KW-1185">Reference proteome</keyword>
<dbReference type="EC" id="3.6.3.-" evidence="6"/>
<feature type="domain" description="ABC transporter" evidence="5">
    <location>
        <begin position="4"/>
        <end position="224"/>
    </location>
</feature>
<dbReference type="SMART" id="SM00382">
    <property type="entry name" value="AAA"/>
    <property type="match status" value="1"/>
</dbReference>
<sequence length="224" mass="23853">MPALQLTDVSKTYAAGAETVEVLSGVSLAAEPGDAVVLTGPSGVGKSTLLYLVGLLEPPTGGRVELFGETPWDYDERRQAKFRAERIGFVFQDHHLLPQLTVTENLLVPVLAGRTVTKADEVRAAELLDRVDLSHRATHRPGRLSGGERQRAALCRALINEPGLLLADEPTGNLDPATAETVGTLLLDLAKDAGTTLLCVTHSLDLAARFPRKLAFAGGKVTET</sequence>
<comment type="similarity">
    <text evidence="1">Belongs to the ABC transporter superfamily.</text>
</comment>
<evidence type="ECO:0000256" key="1">
    <source>
        <dbReference type="ARBA" id="ARBA00005417"/>
    </source>
</evidence>
<proteinExistence type="inferred from homology"/>
<gene>
    <name evidence="6" type="primary">lolD_2</name>
    <name evidence="6" type="ORF">CA12_14970</name>
</gene>
<dbReference type="InterPro" id="IPR017911">
    <property type="entry name" value="MacB-like_ATP-bd"/>
</dbReference>
<dbReference type="CDD" id="cd03255">
    <property type="entry name" value="ABC_MJ0796_LolCDE_FtsE"/>
    <property type="match status" value="1"/>
</dbReference>
<organism evidence="6 7">
    <name type="scientific">Alienimonas californiensis</name>
    <dbReference type="NCBI Taxonomy" id="2527989"/>
    <lineage>
        <taxon>Bacteria</taxon>
        <taxon>Pseudomonadati</taxon>
        <taxon>Planctomycetota</taxon>
        <taxon>Planctomycetia</taxon>
        <taxon>Planctomycetales</taxon>
        <taxon>Planctomycetaceae</taxon>
        <taxon>Alienimonas</taxon>
    </lineage>
</organism>
<dbReference type="Pfam" id="PF00005">
    <property type="entry name" value="ABC_tran"/>
    <property type="match status" value="1"/>
</dbReference>
<keyword evidence="6" id="KW-0449">Lipoprotein</keyword>
<keyword evidence="4 6" id="KW-0067">ATP-binding</keyword>
<dbReference type="PANTHER" id="PTHR24220:SF689">
    <property type="entry name" value="LIPOPROTEIN-RELEASING SYSTEM ATP-BINDING PROTEIN LOLD"/>
    <property type="match status" value="1"/>
</dbReference>
<evidence type="ECO:0000256" key="3">
    <source>
        <dbReference type="ARBA" id="ARBA00022741"/>
    </source>
</evidence>
<dbReference type="InterPro" id="IPR003439">
    <property type="entry name" value="ABC_transporter-like_ATP-bd"/>
</dbReference>
<dbReference type="InterPro" id="IPR017871">
    <property type="entry name" value="ABC_transporter-like_CS"/>
</dbReference>
<dbReference type="InterPro" id="IPR027417">
    <property type="entry name" value="P-loop_NTPase"/>
</dbReference>
<evidence type="ECO:0000259" key="5">
    <source>
        <dbReference type="PROSITE" id="PS50893"/>
    </source>
</evidence>
<dbReference type="EMBL" id="CP036265">
    <property type="protein sequence ID" value="QDT15412.1"/>
    <property type="molecule type" value="Genomic_DNA"/>
</dbReference>
<evidence type="ECO:0000313" key="6">
    <source>
        <dbReference type="EMBL" id="QDT15412.1"/>
    </source>
</evidence>
<dbReference type="KEGG" id="acaf:CA12_14970"/>
<name>A0A517P7S3_9PLAN</name>
<dbReference type="GO" id="GO:0005886">
    <property type="term" value="C:plasma membrane"/>
    <property type="evidence" value="ECO:0007669"/>
    <property type="project" value="TreeGrafter"/>
</dbReference>
<dbReference type="InterPro" id="IPR003593">
    <property type="entry name" value="AAA+_ATPase"/>
</dbReference>
<protein>
    <submittedName>
        <fullName evidence="6">Lipoprotein-releasing system ATP-binding protein LolD</fullName>
        <ecNumber evidence="6">3.6.3.-</ecNumber>
    </submittedName>
</protein>
<dbReference type="Gene3D" id="3.40.50.300">
    <property type="entry name" value="P-loop containing nucleotide triphosphate hydrolases"/>
    <property type="match status" value="1"/>
</dbReference>
<dbReference type="GO" id="GO:0022857">
    <property type="term" value="F:transmembrane transporter activity"/>
    <property type="evidence" value="ECO:0007669"/>
    <property type="project" value="TreeGrafter"/>
</dbReference>
<keyword evidence="6" id="KW-0378">Hydrolase</keyword>
<dbReference type="SUPFAM" id="SSF52540">
    <property type="entry name" value="P-loop containing nucleoside triphosphate hydrolases"/>
    <property type="match status" value="1"/>
</dbReference>
<dbReference type="InterPro" id="IPR015854">
    <property type="entry name" value="ABC_transpr_LolD-like"/>
</dbReference>
<dbReference type="OrthoDB" id="273392at2"/>
<reference evidence="6 7" key="1">
    <citation type="submission" date="2019-02" db="EMBL/GenBank/DDBJ databases">
        <title>Deep-cultivation of Planctomycetes and their phenomic and genomic characterization uncovers novel biology.</title>
        <authorList>
            <person name="Wiegand S."/>
            <person name="Jogler M."/>
            <person name="Boedeker C."/>
            <person name="Pinto D."/>
            <person name="Vollmers J."/>
            <person name="Rivas-Marin E."/>
            <person name="Kohn T."/>
            <person name="Peeters S.H."/>
            <person name="Heuer A."/>
            <person name="Rast P."/>
            <person name="Oberbeckmann S."/>
            <person name="Bunk B."/>
            <person name="Jeske O."/>
            <person name="Meyerdierks A."/>
            <person name="Storesund J.E."/>
            <person name="Kallscheuer N."/>
            <person name="Luecker S."/>
            <person name="Lage O.M."/>
            <person name="Pohl T."/>
            <person name="Merkel B.J."/>
            <person name="Hornburger P."/>
            <person name="Mueller R.-W."/>
            <person name="Bruemmer F."/>
            <person name="Labrenz M."/>
            <person name="Spormann A.M."/>
            <person name="Op den Camp H."/>
            <person name="Overmann J."/>
            <person name="Amann R."/>
            <person name="Jetten M.S.M."/>
            <person name="Mascher T."/>
            <person name="Medema M.H."/>
            <person name="Devos D.P."/>
            <person name="Kaster A.-K."/>
            <person name="Ovreas L."/>
            <person name="Rohde M."/>
            <person name="Galperin M.Y."/>
            <person name="Jogler C."/>
        </authorList>
    </citation>
    <scope>NUCLEOTIDE SEQUENCE [LARGE SCALE GENOMIC DNA]</scope>
    <source>
        <strain evidence="6 7">CA12</strain>
    </source>
</reference>
<dbReference type="GO" id="GO:0016887">
    <property type="term" value="F:ATP hydrolysis activity"/>
    <property type="evidence" value="ECO:0007669"/>
    <property type="project" value="InterPro"/>
</dbReference>
<dbReference type="RefSeq" id="WP_145358219.1">
    <property type="nucleotide sequence ID" value="NZ_CP036265.1"/>
</dbReference>
<evidence type="ECO:0000256" key="2">
    <source>
        <dbReference type="ARBA" id="ARBA00022448"/>
    </source>
</evidence>
<evidence type="ECO:0000313" key="7">
    <source>
        <dbReference type="Proteomes" id="UP000318741"/>
    </source>
</evidence>
<keyword evidence="3" id="KW-0547">Nucleotide-binding</keyword>
<dbReference type="PANTHER" id="PTHR24220">
    <property type="entry name" value="IMPORT ATP-BINDING PROTEIN"/>
    <property type="match status" value="1"/>
</dbReference>
<dbReference type="GO" id="GO:0005524">
    <property type="term" value="F:ATP binding"/>
    <property type="evidence" value="ECO:0007669"/>
    <property type="project" value="UniProtKB-KW"/>
</dbReference>
<dbReference type="PROSITE" id="PS00211">
    <property type="entry name" value="ABC_TRANSPORTER_1"/>
    <property type="match status" value="1"/>
</dbReference>
<dbReference type="Proteomes" id="UP000318741">
    <property type="component" value="Chromosome"/>
</dbReference>
<keyword evidence="2" id="KW-0813">Transport</keyword>
<evidence type="ECO:0000256" key="4">
    <source>
        <dbReference type="ARBA" id="ARBA00022840"/>
    </source>
</evidence>
<accession>A0A517P7S3</accession>
<dbReference type="AlphaFoldDB" id="A0A517P7S3"/>